<accession>A0A016WNG9</accession>
<evidence type="ECO:0000256" key="1">
    <source>
        <dbReference type="SAM" id="MobiDB-lite"/>
    </source>
</evidence>
<organism evidence="2 3">
    <name type="scientific">Ancylostoma ceylanicum</name>
    <dbReference type="NCBI Taxonomy" id="53326"/>
    <lineage>
        <taxon>Eukaryota</taxon>
        <taxon>Metazoa</taxon>
        <taxon>Ecdysozoa</taxon>
        <taxon>Nematoda</taxon>
        <taxon>Chromadorea</taxon>
        <taxon>Rhabditida</taxon>
        <taxon>Rhabditina</taxon>
        <taxon>Rhabditomorpha</taxon>
        <taxon>Strongyloidea</taxon>
        <taxon>Ancylostomatidae</taxon>
        <taxon>Ancylostomatinae</taxon>
        <taxon>Ancylostoma</taxon>
    </lineage>
</organism>
<keyword evidence="3" id="KW-1185">Reference proteome</keyword>
<feature type="region of interest" description="Disordered" evidence="1">
    <location>
        <begin position="33"/>
        <end position="52"/>
    </location>
</feature>
<feature type="compositionally biased region" description="Basic and acidic residues" evidence="1">
    <location>
        <begin position="41"/>
        <end position="52"/>
    </location>
</feature>
<comment type="caution">
    <text evidence="2">The sequence shown here is derived from an EMBL/GenBank/DDBJ whole genome shotgun (WGS) entry which is preliminary data.</text>
</comment>
<sequence>MPPPASTWCYPCGEKTPTQHVLRSRGSYARIFGSSPLSPSAKEEGSTQHEARDRRLQVERLLLNFTQMQIDGNRSISI</sequence>
<reference evidence="3" key="1">
    <citation type="journal article" date="2015" name="Nat. Genet.">
        <title>The genome and transcriptome of the zoonotic hookworm Ancylostoma ceylanicum identify infection-specific gene families.</title>
        <authorList>
            <person name="Schwarz E.M."/>
            <person name="Hu Y."/>
            <person name="Antoshechkin I."/>
            <person name="Miller M.M."/>
            <person name="Sternberg P.W."/>
            <person name="Aroian R.V."/>
        </authorList>
    </citation>
    <scope>NUCLEOTIDE SEQUENCE</scope>
    <source>
        <strain evidence="3">HY135</strain>
    </source>
</reference>
<dbReference type="AlphaFoldDB" id="A0A016WNG9"/>
<dbReference type="Proteomes" id="UP000024635">
    <property type="component" value="Unassembled WGS sequence"/>
</dbReference>
<protein>
    <submittedName>
        <fullName evidence="2">Uncharacterized protein</fullName>
    </submittedName>
</protein>
<name>A0A016WNG9_9BILA</name>
<dbReference type="EMBL" id="JARK01000195">
    <property type="protein sequence ID" value="EYC40822.1"/>
    <property type="molecule type" value="Genomic_DNA"/>
</dbReference>
<evidence type="ECO:0000313" key="3">
    <source>
        <dbReference type="Proteomes" id="UP000024635"/>
    </source>
</evidence>
<evidence type="ECO:0000313" key="2">
    <source>
        <dbReference type="EMBL" id="EYC40822.1"/>
    </source>
</evidence>
<proteinExistence type="predicted"/>
<gene>
    <name evidence="2" type="primary">Acey_s0595.g428</name>
    <name evidence="2" type="ORF">Y032_0595g428</name>
</gene>